<accession>A0A0T9Z655</accession>
<dbReference type="AlphaFoldDB" id="A0A0T9Z655"/>
<gene>
    <name evidence="2" type="ORF">ERS007657_01982</name>
    <name evidence="3" type="ORF">ERS007661_04572</name>
    <name evidence="4" type="ORF">ERS007703_00078</name>
    <name evidence="5" type="ORF">ERS007720_02790</name>
</gene>
<organism evidence="4 6">
    <name type="scientific">Mycobacterium tuberculosis</name>
    <dbReference type="NCBI Taxonomy" id="1773"/>
    <lineage>
        <taxon>Bacteria</taxon>
        <taxon>Bacillati</taxon>
        <taxon>Actinomycetota</taxon>
        <taxon>Actinomycetes</taxon>
        <taxon>Mycobacteriales</taxon>
        <taxon>Mycobacteriaceae</taxon>
        <taxon>Mycobacterium</taxon>
        <taxon>Mycobacterium tuberculosis complex</taxon>
    </lineage>
</organism>
<evidence type="ECO:0000313" key="3">
    <source>
        <dbReference type="EMBL" id="CNX31050.1"/>
    </source>
</evidence>
<dbReference type="EMBL" id="CSAE01000004">
    <property type="protein sequence ID" value="COU92753.1"/>
    <property type="molecule type" value="Genomic_DNA"/>
</dbReference>
<dbReference type="EMBL" id="CSAJ01000387">
    <property type="protein sequence ID" value="COW52441.1"/>
    <property type="molecule type" value="Genomic_DNA"/>
</dbReference>
<dbReference type="Proteomes" id="UP000044938">
    <property type="component" value="Unassembled WGS sequence"/>
</dbReference>
<evidence type="ECO:0000256" key="1">
    <source>
        <dbReference type="SAM" id="MobiDB-lite"/>
    </source>
</evidence>
<feature type="region of interest" description="Disordered" evidence="1">
    <location>
        <begin position="27"/>
        <end position="63"/>
    </location>
</feature>
<proteinExistence type="predicted"/>
<evidence type="ECO:0000313" key="5">
    <source>
        <dbReference type="EMBL" id="COW52441.1"/>
    </source>
</evidence>
<feature type="compositionally biased region" description="Polar residues" evidence="1">
    <location>
        <begin position="53"/>
        <end position="63"/>
    </location>
</feature>
<evidence type="ECO:0000313" key="2">
    <source>
        <dbReference type="EMBL" id="CFR81822.1"/>
    </source>
</evidence>
<dbReference type="EMBL" id="CGCX01000693">
    <property type="protein sequence ID" value="CFR81822.1"/>
    <property type="molecule type" value="Genomic_DNA"/>
</dbReference>
<dbReference type="Proteomes" id="UP000038802">
    <property type="component" value="Unassembled WGS sequence"/>
</dbReference>
<dbReference type="Proteomes" id="UP000046680">
    <property type="component" value="Unassembled WGS sequence"/>
</dbReference>
<dbReference type="EMBL" id="CQQC01002929">
    <property type="protein sequence ID" value="CNX31050.1"/>
    <property type="molecule type" value="Genomic_DNA"/>
</dbReference>
<evidence type="ECO:0000313" key="9">
    <source>
        <dbReference type="Proteomes" id="UP000046680"/>
    </source>
</evidence>
<evidence type="ECO:0000313" key="8">
    <source>
        <dbReference type="Proteomes" id="UP000044938"/>
    </source>
</evidence>
<reference evidence="4" key="2">
    <citation type="submission" date="2015-03" db="EMBL/GenBank/DDBJ databases">
        <authorList>
            <person name="Murphy D."/>
        </authorList>
    </citation>
    <scope>NUCLEOTIDE SEQUENCE [LARGE SCALE GENOMIC DNA]</scope>
    <source>
        <strain evidence="4">K00500041</strain>
    </source>
</reference>
<name>A0A0T9Z655_MYCTX</name>
<evidence type="ECO:0000313" key="6">
    <source>
        <dbReference type="Proteomes" id="UP000038802"/>
    </source>
</evidence>
<evidence type="ECO:0000313" key="4">
    <source>
        <dbReference type="EMBL" id="COU92753.1"/>
    </source>
</evidence>
<evidence type="ECO:0000313" key="7">
    <source>
        <dbReference type="Proteomes" id="UP000039217"/>
    </source>
</evidence>
<protein>
    <submittedName>
        <fullName evidence="4">Uncharacterized protein</fullName>
    </submittedName>
</protein>
<dbReference type="Proteomes" id="UP000039217">
    <property type="component" value="Unassembled WGS sequence"/>
</dbReference>
<sequence>MIDQIRIDSASCGVPSSGLRVRSKVNTTGSAARPTNAPVAIRSPVPSECPVSPISSGQRGNTK</sequence>
<reference evidence="6 7" key="1">
    <citation type="submission" date="2015-03" db="EMBL/GenBank/DDBJ databases">
        <authorList>
            <consortium name="Pathogen Informatics"/>
        </authorList>
    </citation>
    <scope>NUCLEOTIDE SEQUENCE [LARGE SCALE GENOMIC DNA]</scope>
    <source>
        <strain evidence="2 9">C09601061</strain>
        <strain evidence="3 7">D00501624</strain>
        <strain evidence="6">K00500041</strain>
        <strain evidence="5 8">M09401471</strain>
    </source>
</reference>